<keyword evidence="1" id="KW-0472">Membrane</keyword>
<feature type="transmembrane region" description="Helical" evidence="1">
    <location>
        <begin position="110"/>
        <end position="128"/>
    </location>
</feature>
<dbReference type="Proteomes" id="UP000799291">
    <property type="component" value="Unassembled WGS sequence"/>
</dbReference>
<dbReference type="PANTHER" id="PTHR37783">
    <property type="entry name" value="MEMBRANE PROTEIN, PUTATIVE (AFU_ORTHOLOGUE AFUA_1G04315)-RELATED"/>
    <property type="match status" value="1"/>
</dbReference>
<keyword evidence="1" id="KW-0812">Transmembrane</keyword>
<dbReference type="AlphaFoldDB" id="A0A6G1IZG8"/>
<dbReference type="OrthoDB" id="5553410at2759"/>
<feature type="transmembrane region" description="Helical" evidence="1">
    <location>
        <begin position="148"/>
        <end position="171"/>
    </location>
</feature>
<proteinExistence type="predicted"/>
<accession>A0A6G1IZG8</accession>
<keyword evidence="1" id="KW-1133">Transmembrane helix</keyword>
<keyword evidence="3" id="KW-1185">Reference proteome</keyword>
<evidence type="ECO:0000313" key="3">
    <source>
        <dbReference type="Proteomes" id="UP000799291"/>
    </source>
</evidence>
<organism evidence="2 3">
    <name type="scientific">Lentithecium fluviatile CBS 122367</name>
    <dbReference type="NCBI Taxonomy" id="1168545"/>
    <lineage>
        <taxon>Eukaryota</taxon>
        <taxon>Fungi</taxon>
        <taxon>Dikarya</taxon>
        <taxon>Ascomycota</taxon>
        <taxon>Pezizomycotina</taxon>
        <taxon>Dothideomycetes</taxon>
        <taxon>Pleosporomycetidae</taxon>
        <taxon>Pleosporales</taxon>
        <taxon>Massarineae</taxon>
        <taxon>Lentitheciaceae</taxon>
        <taxon>Lentithecium</taxon>
    </lineage>
</organism>
<evidence type="ECO:0000256" key="1">
    <source>
        <dbReference type="SAM" id="Phobius"/>
    </source>
</evidence>
<sequence>MRGTAAHGREALFLKESMNGGLVGRLDSVVVYRGMSFGPMTRGHLLGGTISNAVSTFFTTHTRLFVPPSSNLTDIIDFVHPEPSASFCIMSAKITPPACYTLPPRHLRNPIIICGIVMAISANRRIIAPGSLLHEQVLPRSPTTFKTLVWMQLIIFWFLYGVHTIETAIFATKLWKAGVSVLSLDWWKWMCECFVGGKFCFEHFEGVVKGKKV</sequence>
<gene>
    <name evidence="2" type="ORF">K458DRAFT_418965</name>
</gene>
<name>A0A6G1IZG8_9PLEO</name>
<dbReference type="EMBL" id="MU005584">
    <property type="protein sequence ID" value="KAF2683341.1"/>
    <property type="molecule type" value="Genomic_DNA"/>
</dbReference>
<dbReference type="PANTHER" id="PTHR37783:SF1">
    <property type="entry name" value="MEMBRANE PROTEIN, PUTATIVE (AFU_ORTHOLOGUE AFUA_1G04315)-RELATED"/>
    <property type="match status" value="1"/>
</dbReference>
<reference evidence="2" key="1">
    <citation type="journal article" date="2020" name="Stud. Mycol.">
        <title>101 Dothideomycetes genomes: a test case for predicting lifestyles and emergence of pathogens.</title>
        <authorList>
            <person name="Haridas S."/>
            <person name="Albert R."/>
            <person name="Binder M."/>
            <person name="Bloem J."/>
            <person name="Labutti K."/>
            <person name="Salamov A."/>
            <person name="Andreopoulos B."/>
            <person name="Baker S."/>
            <person name="Barry K."/>
            <person name="Bills G."/>
            <person name="Bluhm B."/>
            <person name="Cannon C."/>
            <person name="Castanera R."/>
            <person name="Culley D."/>
            <person name="Daum C."/>
            <person name="Ezra D."/>
            <person name="Gonzalez J."/>
            <person name="Henrissat B."/>
            <person name="Kuo A."/>
            <person name="Liang C."/>
            <person name="Lipzen A."/>
            <person name="Lutzoni F."/>
            <person name="Magnuson J."/>
            <person name="Mondo S."/>
            <person name="Nolan M."/>
            <person name="Ohm R."/>
            <person name="Pangilinan J."/>
            <person name="Park H.-J."/>
            <person name="Ramirez L."/>
            <person name="Alfaro M."/>
            <person name="Sun H."/>
            <person name="Tritt A."/>
            <person name="Yoshinaga Y."/>
            <person name="Zwiers L.-H."/>
            <person name="Turgeon B."/>
            <person name="Goodwin S."/>
            <person name="Spatafora J."/>
            <person name="Crous P."/>
            <person name="Grigoriev I."/>
        </authorList>
    </citation>
    <scope>NUCLEOTIDE SEQUENCE</scope>
    <source>
        <strain evidence="2">CBS 122367</strain>
    </source>
</reference>
<evidence type="ECO:0000313" key="2">
    <source>
        <dbReference type="EMBL" id="KAF2683341.1"/>
    </source>
</evidence>
<protein>
    <submittedName>
        <fullName evidence="2">Uncharacterized protein</fullName>
    </submittedName>
</protein>